<sequence length="81" mass="8544">MSENGVEQISADGPDERTAAEQGNREGDEMAAEGQDRSELADLTGDALEVDALVEEADAEGLGGDGDPLEDLHVQDDDTER</sequence>
<evidence type="ECO:0008006" key="4">
    <source>
        <dbReference type="Google" id="ProtNLM"/>
    </source>
</evidence>
<comment type="caution">
    <text evidence="2">The sequence shown here is derived from an EMBL/GenBank/DDBJ whole genome shotgun (WGS) entry which is preliminary data.</text>
</comment>
<feature type="compositionally biased region" description="Basic and acidic residues" evidence="1">
    <location>
        <begin position="14"/>
        <end position="40"/>
    </location>
</feature>
<name>A0ABV6R789_9MICO</name>
<feature type="region of interest" description="Disordered" evidence="1">
    <location>
        <begin position="1"/>
        <end position="81"/>
    </location>
</feature>
<organism evidence="2 3">
    <name type="scientific">Brachybacterium hainanense</name>
    <dbReference type="NCBI Taxonomy" id="1541174"/>
    <lineage>
        <taxon>Bacteria</taxon>
        <taxon>Bacillati</taxon>
        <taxon>Actinomycetota</taxon>
        <taxon>Actinomycetes</taxon>
        <taxon>Micrococcales</taxon>
        <taxon>Dermabacteraceae</taxon>
        <taxon>Brachybacterium</taxon>
    </lineage>
</organism>
<dbReference type="Proteomes" id="UP001589793">
    <property type="component" value="Unassembled WGS sequence"/>
</dbReference>
<protein>
    <recommendedName>
        <fullName evidence="4">Sugar ABC transporter ATPase</fullName>
    </recommendedName>
</protein>
<evidence type="ECO:0000313" key="3">
    <source>
        <dbReference type="Proteomes" id="UP001589793"/>
    </source>
</evidence>
<accession>A0ABV6R789</accession>
<dbReference type="RefSeq" id="WP_376977216.1">
    <property type="nucleotide sequence ID" value="NZ_JBHLSV010000001.1"/>
</dbReference>
<keyword evidence="3" id="KW-1185">Reference proteome</keyword>
<proteinExistence type="predicted"/>
<reference evidence="2 3" key="1">
    <citation type="submission" date="2024-09" db="EMBL/GenBank/DDBJ databases">
        <authorList>
            <person name="Sun Q."/>
            <person name="Mori K."/>
        </authorList>
    </citation>
    <scope>NUCLEOTIDE SEQUENCE [LARGE SCALE GENOMIC DNA]</scope>
    <source>
        <strain evidence="2 3">CICC 10874</strain>
    </source>
</reference>
<gene>
    <name evidence="2" type="ORF">ACFFF6_00510</name>
</gene>
<feature type="compositionally biased region" description="Acidic residues" evidence="1">
    <location>
        <begin position="48"/>
        <end position="59"/>
    </location>
</feature>
<dbReference type="EMBL" id="JBHLSV010000001">
    <property type="protein sequence ID" value="MFC0672429.1"/>
    <property type="molecule type" value="Genomic_DNA"/>
</dbReference>
<evidence type="ECO:0000256" key="1">
    <source>
        <dbReference type="SAM" id="MobiDB-lite"/>
    </source>
</evidence>
<evidence type="ECO:0000313" key="2">
    <source>
        <dbReference type="EMBL" id="MFC0672429.1"/>
    </source>
</evidence>
<feature type="compositionally biased region" description="Basic and acidic residues" evidence="1">
    <location>
        <begin position="70"/>
        <end position="81"/>
    </location>
</feature>